<reference evidence="2 3" key="1">
    <citation type="submission" date="2016-08" db="EMBL/GenBank/DDBJ databases">
        <title>A Parts List for Fungal Cellulosomes Revealed by Comparative Genomics.</title>
        <authorList>
            <consortium name="DOE Joint Genome Institute"/>
            <person name="Haitjema C.H."/>
            <person name="Gilmore S.P."/>
            <person name="Henske J.K."/>
            <person name="Solomon K.V."/>
            <person name="De Groot R."/>
            <person name="Kuo A."/>
            <person name="Mondo S.J."/>
            <person name="Salamov A.A."/>
            <person name="Labutti K."/>
            <person name="Zhao Z."/>
            <person name="Chiniquy J."/>
            <person name="Barry K."/>
            <person name="Brewer H.M."/>
            <person name="Purvine S.O."/>
            <person name="Wright A.T."/>
            <person name="Boxma B."/>
            <person name="Van Alen T."/>
            <person name="Hackstein J.H."/>
            <person name="Baker S.E."/>
            <person name="Grigoriev I.V."/>
            <person name="O'Malley M.A."/>
        </authorList>
    </citation>
    <scope>NUCLEOTIDE SEQUENCE [LARGE SCALE GENOMIC DNA]</scope>
    <source>
        <strain evidence="2 3">S4</strain>
    </source>
</reference>
<keyword evidence="3" id="KW-1185">Reference proteome</keyword>
<proteinExistence type="predicted"/>
<dbReference type="EMBL" id="MCFG01000468">
    <property type="protein sequence ID" value="ORX65316.1"/>
    <property type="molecule type" value="Genomic_DNA"/>
</dbReference>
<feature type="region of interest" description="Disordered" evidence="1">
    <location>
        <begin position="212"/>
        <end position="237"/>
    </location>
</feature>
<feature type="region of interest" description="Disordered" evidence="1">
    <location>
        <begin position="360"/>
        <end position="391"/>
    </location>
</feature>
<evidence type="ECO:0008006" key="4">
    <source>
        <dbReference type="Google" id="ProtNLM"/>
    </source>
</evidence>
<comment type="caution">
    <text evidence="2">The sequence shown here is derived from an EMBL/GenBank/DDBJ whole genome shotgun (WGS) entry which is preliminary data.</text>
</comment>
<dbReference type="AlphaFoldDB" id="A0A1Y1VWE7"/>
<feature type="region of interest" description="Disordered" evidence="1">
    <location>
        <begin position="252"/>
        <end position="301"/>
    </location>
</feature>
<feature type="compositionally biased region" description="Basic and acidic residues" evidence="1">
    <location>
        <begin position="212"/>
        <end position="224"/>
    </location>
</feature>
<protein>
    <recommendedName>
        <fullName evidence="4">BZIP domain-containing protein</fullName>
    </recommendedName>
</protein>
<accession>A0A1Y1VWE7</accession>
<sequence>NSLLQASTSTNTAHSLATTQSIIQNISLPANNNVTKLNSINNNQDFNKKNKDLYTQLLDSINIIKDDDINANGKRNGVSKTNESRSKELAEKKKRRSAATMRCRERKKNQLQKKEQYIKYLENQILFLNGSILHMSNEITWLRRSFLDQYGEQSLKNIYLKNGFKDVNLNTVLYPGSNGGDFPDFNSTNPTNLLSQELSLNNINLGNHQDLQNREHNKQEEKGSSYHQNQTSSLHTSSLESTVFLNSLSPHEDINKNHTLTTTPVQTSHSTNSSANSNSKSFTNNINKTSHVSSTTTNCNSLSTTAIPESLSNQNQNQNQNQKNIIDQLDMETLTQFAKLSNEQRDVLLKILEKQQELSQQQKSKPIASSSSHQSQNINVSLASSPPSSRNFINIANDEETINHYSKPQSSLLNLESVSTSVPATSTITHFNNLTTNSIYNTYHSQSINSISFQNTSLPPSTSNNITTTTSELLNSLSSTAQNSPEKDKSSNDIPTSNISNPTTTTQQDNYIDLENLIYYI</sequence>
<feature type="region of interest" description="Disordered" evidence="1">
    <location>
        <begin position="74"/>
        <end position="102"/>
    </location>
</feature>
<feature type="compositionally biased region" description="Low complexity" evidence="1">
    <location>
        <begin position="267"/>
        <end position="285"/>
    </location>
</feature>
<feature type="region of interest" description="Disordered" evidence="1">
    <location>
        <begin position="478"/>
        <end position="507"/>
    </location>
</feature>
<organism evidence="2 3">
    <name type="scientific">Anaeromyces robustus</name>
    <dbReference type="NCBI Taxonomy" id="1754192"/>
    <lineage>
        <taxon>Eukaryota</taxon>
        <taxon>Fungi</taxon>
        <taxon>Fungi incertae sedis</taxon>
        <taxon>Chytridiomycota</taxon>
        <taxon>Chytridiomycota incertae sedis</taxon>
        <taxon>Neocallimastigomycetes</taxon>
        <taxon>Neocallimastigales</taxon>
        <taxon>Neocallimastigaceae</taxon>
        <taxon>Anaeromyces</taxon>
    </lineage>
</organism>
<feature type="non-terminal residue" evidence="2">
    <location>
        <position position="1"/>
    </location>
</feature>
<name>A0A1Y1VWE7_9FUNG</name>
<dbReference type="OrthoDB" id="10597276at2759"/>
<evidence type="ECO:0000313" key="2">
    <source>
        <dbReference type="EMBL" id="ORX65316.1"/>
    </source>
</evidence>
<feature type="compositionally biased region" description="Polar residues" evidence="1">
    <location>
        <begin position="367"/>
        <end position="391"/>
    </location>
</feature>
<feature type="compositionally biased region" description="Low complexity" evidence="1">
    <location>
        <begin position="494"/>
        <end position="507"/>
    </location>
</feature>
<feature type="compositionally biased region" description="Basic and acidic residues" evidence="1">
    <location>
        <begin position="82"/>
        <end position="91"/>
    </location>
</feature>
<evidence type="ECO:0000313" key="3">
    <source>
        <dbReference type="Proteomes" id="UP000193944"/>
    </source>
</evidence>
<dbReference type="Proteomes" id="UP000193944">
    <property type="component" value="Unassembled WGS sequence"/>
</dbReference>
<reference evidence="2 3" key="2">
    <citation type="submission" date="2016-08" db="EMBL/GenBank/DDBJ databases">
        <title>Pervasive Adenine N6-methylation of Active Genes in Fungi.</title>
        <authorList>
            <consortium name="DOE Joint Genome Institute"/>
            <person name="Mondo S.J."/>
            <person name="Dannebaum R.O."/>
            <person name="Kuo R.C."/>
            <person name="Labutti K."/>
            <person name="Haridas S."/>
            <person name="Kuo A."/>
            <person name="Salamov A."/>
            <person name="Ahrendt S.R."/>
            <person name="Lipzen A."/>
            <person name="Sullivan W."/>
            <person name="Andreopoulos W.B."/>
            <person name="Clum A."/>
            <person name="Lindquist E."/>
            <person name="Daum C."/>
            <person name="Ramamoorthy G.K."/>
            <person name="Gryganskyi A."/>
            <person name="Culley D."/>
            <person name="Magnuson J.K."/>
            <person name="James T.Y."/>
            <person name="O'Malley M.A."/>
            <person name="Stajich J.E."/>
            <person name="Spatafora J.W."/>
            <person name="Visel A."/>
            <person name="Grigoriev I.V."/>
        </authorList>
    </citation>
    <scope>NUCLEOTIDE SEQUENCE [LARGE SCALE GENOMIC DNA]</scope>
    <source>
        <strain evidence="2 3">S4</strain>
    </source>
</reference>
<feature type="compositionally biased region" description="Polar residues" evidence="1">
    <location>
        <begin position="257"/>
        <end position="266"/>
    </location>
</feature>
<evidence type="ECO:0000256" key="1">
    <source>
        <dbReference type="SAM" id="MobiDB-lite"/>
    </source>
</evidence>
<gene>
    <name evidence="2" type="ORF">BCR32DRAFT_286568</name>
</gene>